<feature type="compositionally biased region" description="Basic and acidic residues" evidence="3">
    <location>
        <begin position="568"/>
        <end position="577"/>
    </location>
</feature>
<evidence type="ECO:0000256" key="2">
    <source>
        <dbReference type="ARBA" id="ARBA00023242"/>
    </source>
</evidence>
<feature type="compositionally biased region" description="Polar residues" evidence="3">
    <location>
        <begin position="289"/>
        <end position="327"/>
    </location>
</feature>
<feature type="region of interest" description="Disordered" evidence="3">
    <location>
        <begin position="111"/>
        <end position="223"/>
    </location>
</feature>
<feature type="compositionally biased region" description="Basic residues" evidence="3">
    <location>
        <begin position="142"/>
        <end position="151"/>
    </location>
</feature>
<dbReference type="PANTHER" id="PTHR21686:SF12">
    <property type="entry name" value="DEOXYNUCLEOTIDYLTRANSFERASE TERMINAL-INTERACTING PROTEIN 2"/>
    <property type="match status" value="1"/>
</dbReference>
<dbReference type="InterPro" id="IPR039883">
    <property type="entry name" value="Fcf2/DNTTIP2"/>
</dbReference>
<evidence type="ECO:0000256" key="1">
    <source>
        <dbReference type="ARBA" id="ARBA00004604"/>
    </source>
</evidence>
<feature type="compositionally biased region" description="Basic and acidic residues" evidence="3">
    <location>
        <begin position="605"/>
        <end position="623"/>
    </location>
</feature>
<comment type="caution">
    <text evidence="5">The sequence shown here is derived from an EMBL/GenBank/DDBJ whole genome shotgun (WGS) entry which is preliminary data.</text>
</comment>
<feature type="compositionally biased region" description="Basic and acidic residues" evidence="3">
    <location>
        <begin position="429"/>
        <end position="446"/>
    </location>
</feature>
<feature type="compositionally biased region" description="Basic and acidic residues" evidence="3">
    <location>
        <begin position="501"/>
        <end position="536"/>
    </location>
</feature>
<keyword evidence="2" id="KW-0539">Nucleus</keyword>
<organism evidence="5 6">
    <name type="scientific">Tachysurus vachellii</name>
    <name type="common">Darkbarbel catfish</name>
    <name type="synonym">Pelteobagrus vachellii</name>
    <dbReference type="NCBI Taxonomy" id="175792"/>
    <lineage>
        <taxon>Eukaryota</taxon>
        <taxon>Metazoa</taxon>
        <taxon>Chordata</taxon>
        <taxon>Craniata</taxon>
        <taxon>Vertebrata</taxon>
        <taxon>Euteleostomi</taxon>
        <taxon>Actinopterygii</taxon>
        <taxon>Neopterygii</taxon>
        <taxon>Teleostei</taxon>
        <taxon>Ostariophysi</taxon>
        <taxon>Siluriformes</taxon>
        <taxon>Bagridae</taxon>
        <taxon>Tachysurus</taxon>
    </lineage>
</organism>
<feature type="domain" description="Fcf2 pre-rRNA processing C-terminal" evidence="4">
    <location>
        <begin position="789"/>
        <end position="882"/>
    </location>
</feature>
<dbReference type="PANTHER" id="PTHR21686">
    <property type="entry name" value="DEOXYNUCLEOTIDYLTRANSFERASE TERMINAL-INTERACTING PROTEIN 2"/>
    <property type="match status" value="1"/>
</dbReference>
<keyword evidence="6" id="KW-1185">Reference proteome</keyword>
<feature type="compositionally biased region" description="Polar residues" evidence="3">
    <location>
        <begin position="203"/>
        <end position="218"/>
    </location>
</feature>
<dbReference type="AlphaFoldDB" id="A0AA88MQ44"/>
<evidence type="ECO:0000313" key="5">
    <source>
        <dbReference type="EMBL" id="KAK2841179.1"/>
    </source>
</evidence>
<dbReference type="GO" id="GO:0006396">
    <property type="term" value="P:RNA processing"/>
    <property type="evidence" value="ECO:0007669"/>
    <property type="project" value="TreeGrafter"/>
</dbReference>
<feature type="region of interest" description="Disordered" evidence="3">
    <location>
        <begin position="770"/>
        <end position="796"/>
    </location>
</feature>
<dbReference type="Proteomes" id="UP001187315">
    <property type="component" value="Unassembled WGS sequence"/>
</dbReference>
<dbReference type="Pfam" id="PF08698">
    <property type="entry name" value="Fcf2"/>
    <property type="match status" value="1"/>
</dbReference>
<proteinExistence type="predicted"/>
<gene>
    <name evidence="5" type="ORF">Q7C36_012758</name>
</gene>
<feature type="compositionally biased region" description="Basic and acidic residues" evidence="3">
    <location>
        <begin position="66"/>
        <end position="91"/>
    </location>
</feature>
<feature type="region of interest" description="Disordered" evidence="3">
    <location>
        <begin position="1"/>
        <end position="99"/>
    </location>
</feature>
<dbReference type="GO" id="GO:0005730">
    <property type="term" value="C:nucleolus"/>
    <property type="evidence" value="ECO:0007669"/>
    <property type="project" value="UniProtKB-SubCell"/>
</dbReference>
<feature type="compositionally biased region" description="Acidic residues" evidence="3">
    <location>
        <begin position="675"/>
        <end position="695"/>
    </location>
</feature>
<evidence type="ECO:0000259" key="4">
    <source>
        <dbReference type="Pfam" id="PF08698"/>
    </source>
</evidence>
<feature type="region of interest" description="Disordered" evidence="3">
    <location>
        <begin position="236"/>
        <end position="327"/>
    </location>
</feature>
<feature type="compositionally biased region" description="Basic and acidic residues" evidence="3">
    <location>
        <begin position="654"/>
        <end position="674"/>
    </location>
</feature>
<sequence length="909" mass="99930">MVATRRGTRATSSATEANYEATETPVSTRTRRRTGILTTPSQSEHPSDSQQDEAEEQSTALAEPETSAKLETRGAKCHLTDNRPESTHEADVSESESCCSVASDIQLVSRSRRRATVRVKASSVEEMEVSKTESSSLSLTKTPRRSTRVQKKPAPVLGSSTSQEDEHSEAESCSSVASLSTRVTRSRRKPAVALEGATHSEADSCSSVVSGPQGSTVRRSTRCRVKVTESIPINLEQSETGEAADPLKSRRTRGCSGKAKSAEEGQAYESEGCQSGPSLSPRRTTRTTSQVADSDSESVLTSLDSPCSTQGKGTPCSSRTGSASSNCAVRFSRSKSVRVTVNVLKMPVLVSKSVKKDSVENEPENDQAETTQDIPGLSVSSTKSDMEDVEEMEEDVNNKTVFAADQECFVVEDNNGDLTLRLDDEDEAEVRIKPESSKDISSKTENDVEIADEAMDTHEASSVQEVQAVEEESSSISVTHQKSVKSVDHKPQSNLAVEPDTEVRQSSEPPVHEENLNVLSEPEKKMEATKKLRDAATDEGTITIDQGSSEEEVIEDTTNKEVPSSLKASKESIEKTKPVTGFVSLLDSSADEESDDDDGLSVDGGNDKAGDLESEEDVCRSEDQPGPSAAPDSLTGNRLFVIDARPGCQPSEKYYIDTKQKESHDYDKESKVVADEEDFVDEEGDDDNEEDEDEDSKILFTSRKLAMNELSSSIDPGLKIKSFGGLYINFDGSKNKSVSDNLKKLKEQKKQDELLKKSVIVADFEKKDSVPPYKESKHAAKLKRREEKAKTTGDGWFNMRAPEVTGELANDLKALQMRSAMDPKRFYKKNDRDGFPKYFQVGTVVDNPIDFYHSRIPKKERKRTIVEELLADAEFRSFNKRKYREIMAEKAAAAAGKMNKKKHKFHKKK</sequence>
<dbReference type="GO" id="GO:0003723">
    <property type="term" value="F:RNA binding"/>
    <property type="evidence" value="ECO:0007669"/>
    <property type="project" value="TreeGrafter"/>
</dbReference>
<accession>A0AA88MQ44</accession>
<feature type="region of interest" description="Disordered" evidence="3">
    <location>
        <begin position="419"/>
        <end position="696"/>
    </location>
</feature>
<dbReference type="InterPro" id="IPR014810">
    <property type="entry name" value="Fcf2_C"/>
</dbReference>
<feature type="compositionally biased region" description="Low complexity" evidence="3">
    <location>
        <begin position="1"/>
        <end position="17"/>
    </location>
</feature>
<evidence type="ECO:0000313" key="6">
    <source>
        <dbReference type="Proteomes" id="UP001187315"/>
    </source>
</evidence>
<protein>
    <recommendedName>
        <fullName evidence="4">Fcf2 pre-rRNA processing C-terminal domain-containing protein</fullName>
    </recommendedName>
</protein>
<dbReference type="EMBL" id="JAVHJS010000012">
    <property type="protein sequence ID" value="KAK2841179.1"/>
    <property type="molecule type" value="Genomic_DNA"/>
</dbReference>
<feature type="compositionally biased region" description="Acidic residues" evidence="3">
    <location>
        <begin position="589"/>
        <end position="600"/>
    </location>
</feature>
<evidence type="ECO:0000256" key="3">
    <source>
        <dbReference type="SAM" id="MobiDB-lite"/>
    </source>
</evidence>
<feature type="compositionally biased region" description="Basic and acidic residues" evidence="3">
    <location>
        <begin position="770"/>
        <end position="791"/>
    </location>
</feature>
<feature type="region of interest" description="Disordered" evidence="3">
    <location>
        <begin position="351"/>
        <end position="395"/>
    </location>
</feature>
<feature type="compositionally biased region" description="Polar residues" evidence="3">
    <location>
        <begin position="171"/>
        <end position="183"/>
    </location>
</feature>
<feature type="compositionally biased region" description="Polar residues" evidence="3">
    <location>
        <begin position="368"/>
        <end position="383"/>
    </location>
</feature>
<reference evidence="5" key="1">
    <citation type="submission" date="2023-08" db="EMBL/GenBank/DDBJ databases">
        <title>Pelteobagrus vachellii genome.</title>
        <authorList>
            <person name="Liu H."/>
        </authorList>
    </citation>
    <scope>NUCLEOTIDE SEQUENCE</scope>
    <source>
        <strain evidence="5">PRFRI_2022a</strain>
        <tissue evidence="5">Muscle</tissue>
    </source>
</reference>
<feature type="compositionally biased region" description="Low complexity" evidence="3">
    <location>
        <begin position="132"/>
        <end position="141"/>
    </location>
</feature>
<comment type="subcellular location">
    <subcellularLocation>
        <location evidence="1">Nucleus</location>
        <location evidence="1">Nucleolus</location>
    </subcellularLocation>
</comment>
<name>A0AA88MQ44_TACVA</name>